<dbReference type="SUPFAM" id="SSF53697">
    <property type="entry name" value="SIS domain"/>
    <property type="match status" value="1"/>
</dbReference>
<dbReference type="GO" id="GO:0006002">
    <property type="term" value="P:fructose 6-phosphate metabolic process"/>
    <property type="evidence" value="ECO:0007669"/>
    <property type="project" value="TreeGrafter"/>
</dbReference>
<dbReference type="InterPro" id="IPR047084">
    <property type="entry name" value="GFAT_N"/>
</dbReference>
<dbReference type="AlphaFoldDB" id="A0A2M7APW2"/>
<dbReference type="InterPro" id="IPR046348">
    <property type="entry name" value="SIS_dom_sf"/>
</dbReference>
<comment type="catalytic activity">
    <reaction evidence="1">
        <text>D-fructose 6-phosphate + L-glutamine = D-glucosamine 6-phosphate + L-glutamate</text>
        <dbReference type="Rhea" id="RHEA:13237"/>
        <dbReference type="ChEBI" id="CHEBI:29985"/>
        <dbReference type="ChEBI" id="CHEBI:58359"/>
        <dbReference type="ChEBI" id="CHEBI:58725"/>
        <dbReference type="ChEBI" id="CHEBI:61527"/>
        <dbReference type="EC" id="2.6.1.16"/>
    </reaction>
</comment>
<evidence type="ECO:0000256" key="6">
    <source>
        <dbReference type="ARBA" id="ARBA00022737"/>
    </source>
</evidence>
<dbReference type="Pfam" id="PF01380">
    <property type="entry name" value="SIS"/>
    <property type="match status" value="2"/>
</dbReference>
<feature type="domain" description="Glutamine amidotransferase type-2" evidence="8">
    <location>
        <begin position="2"/>
        <end position="225"/>
    </location>
</feature>
<dbReference type="GO" id="GO:0097367">
    <property type="term" value="F:carbohydrate derivative binding"/>
    <property type="evidence" value="ECO:0007669"/>
    <property type="project" value="InterPro"/>
</dbReference>
<dbReference type="NCBIfam" id="TIGR01135">
    <property type="entry name" value="glmS"/>
    <property type="match status" value="1"/>
</dbReference>
<evidence type="ECO:0000313" key="10">
    <source>
        <dbReference type="EMBL" id="PIU69340.1"/>
    </source>
</evidence>
<dbReference type="Gene3D" id="3.60.20.10">
    <property type="entry name" value="Glutamine Phosphoribosylpyrophosphate, subunit 1, domain 1"/>
    <property type="match status" value="1"/>
</dbReference>
<evidence type="ECO:0000256" key="3">
    <source>
        <dbReference type="ARBA" id="ARBA00016090"/>
    </source>
</evidence>
<dbReference type="CDD" id="cd00714">
    <property type="entry name" value="GFAT"/>
    <property type="match status" value="1"/>
</dbReference>
<dbReference type="PANTHER" id="PTHR10937:SF0">
    <property type="entry name" value="GLUTAMINE--FRUCTOSE-6-PHOSPHATE TRANSAMINASE (ISOMERIZING)"/>
    <property type="match status" value="1"/>
</dbReference>
<dbReference type="SUPFAM" id="SSF56235">
    <property type="entry name" value="N-terminal nucleophile aminohydrolases (Ntn hydrolases)"/>
    <property type="match status" value="1"/>
</dbReference>
<keyword evidence="4" id="KW-0032">Aminotransferase</keyword>
<dbReference type="Proteomes" id="UP000229916">
    <property type="component" value="Unassembled WGS sequence"/>
</dbReference>
<dbReference type="CDD" id="cd05009">
    <property type="entry name" value="SIS_GlmS_GlmD_2"/>
    <property type="match status" value="1"/>
</dbReference>
<keyword evidence="5" id="KW-0808">Transferase</keyword>
<dbReference type="CDD" id="cd05008">
    <property type="entry name" value="SIS_GlmS_GlmD_1"/>
    <property type="match status" value="1"/>
</dbReference>
<evidence type="ECO:0000256" key="1">
    <source>
        <dbReference type="ARBA" id="ARBA00001031"/>
    </source>
</evidence>
<evidence type="ECO:0000259" key="9">
    <source>
        <dbReference type="PROSITE" id="PS51464"/>
    </source>
</evidence>
<keyword evidence="7" id="KW-0315">Glutamine amidotransferase</keyword>
<evidence type="ECO:0000256" key="2">
    <source>
        <dbReference type="ARBA" id="ARBA00012916"/>
    </source>
</evidence>
<dbReference type="EMBL" id="PEWD01000004">
    <property type="protein sequence ID" value="PIU69340.1"/>
    <property type="molecule type" value="Genomic_DNA"/>
</dbReference>
<dbReference type="InterPro" id="IPR017932">
    <property type="entry name" value="GATase_2_dom"/>
</dbReference>
<dbReference type="NCBIfam" id="NF001484">
    <property type="entry name" value="PRK00331.1"/>
    <property type="match status" value="1"/>
</dbReference>
<sequence length="591" mass="64980">MCGICVYIGHDNSASGRVFEGLKKLEYRGYDSWGMAVFSGNRVKVIKRVGKIHDFSERKNLPKGKITLGHTRWATQGIVSEKNAHPHFSCRGRFVIVHNGIVENYQDLKRKLTAAGIGSVSETDTEVIVNLLEYEMTKKQNMVDALISVTQIIQGRNAFVIFDRVEKTVWAVKGGSPLLLGIGNDGIYVASDFSPFLAETKRAVFFENNELAQVLPGGFRFFSAVDGQQIKKEITFLDYSEEEITKQGFPHFFIKEVKEQPGALLTSLKSNLGNIDRAAELVNNAERIFLCGAGTAGRVAVLGSQLLSRIAGCFNTAFVASEFATYLPFFNQKSLLITISQSGETADTLEAVEQAKRKGAQILSIVNAAGSSLMRESDWSFPMNAGIEKAVASTKATTTPIALLTLLAFNMAGQKEKGEVLIKKISFRLAKFLDSDEIEKIKLLAKKIKLQENIYIIGRGISYPTALECAIKLQELACVHAEGIAGAELKHYALSLIQKYVPTIVLVPNDETKAAILGNAAEIKLRGGRIIGIAPENNFLFEEFIKVTDLGEFGSPILNLVPVQLLAYYLTLERGFDPDYCRNLAKSVTVK</sequence>
<dbReference type="Pfam" id="PF13522">
    <property type="entry name" value="GATase_6"/>
    <property type="match status" value="1"/>
</dbReference>
<dbReference type="InterPro" id="IPR001347">
    <property type="entry name" value="SIS_dom"/>
</dbReference>
<reference evidence="11" key="1">
    <citation type="submission" date="2017-09" db="EMBL/GenBank/DDBJ databases">
        <title>Depth-based differentiation of microbial function through sediment-hosted aquifers and enrichment of novel symbionts in the deep terrestrial subsurface.</title>
        <authorList>
            <person name="Probst A.J."/>
            <person name="Ladd B."/>
            <person name="Jarett J.K."/>
            <person name="Geller-Mcgrath D.E."/>
            <person name="Sieber C.M.K."/>
            <person name="Emerson J.B."/>
            <person name="Anantharaman K."/>
            <person name="Thomas B.C."/>
            <person name="Malmstrom R."/>
            <person name="Stieglmeier M."/>
            <person name="Klingl A."/>
            <person name="Woyke T."/>
            <person name="Ryan C.M."/>
            <person name="Banfield J.F."/>
        </authorList>
    </citation>
    <scope>NUCLEOTIDE SEQUENCE [LARGE SCALE GENOMIC DNA]</scope>
</reference>
<comment type="caution">
    <text evidence="10">The sequence shown here is derived from an EMBL/GenBank/DDBJ whole genome shotgun (WGS) entry which is preliminary data.</text>
</comment>
<evidence type="ECO:0000256" key="7">
    <source>
        <dbReference type="ARBA" id="ARBA00022962"/>
    </source>
</evidence>
<dbReference type="Gene3D" id="3.40.50.10490">
    <property type="entry name" value="Glucose-6-phosphate isomerase like protein, domain 1"/>
    <property type="match status" value="2"/>
</dbReference>
<organism evidence="10 11">
    <name type="scientific">candidate division WWE3 bacterium CG06_land_8_20_14_3_00_42_16</name>
    <dbReference type="NCBI Taxonomy" id="1975083"/>
    <lineage>
        <taxon>Bacteria</taxon>
        <taxon>Katanobacteria</taxon>
    </lineage>
</organism>
<proteinExistence type="predicted"/>
<dbReference type="InterPro" id="IPR029055">
    <property type="entry name" value="Ntn_hydrolases_N"/>
</dbReference>
<protein>
    <recommendedName>
        <fullName evidence="3">Glutamine--fructose-6-phosphate aminotransferase [isomerizing]</fullName>
        <ecNumber evidence="2">2.6.1.16</ecNumber>
    </recommendedName>
</protein>
<feature type="domain" description="SIS" evidence="9">
    <location>
        <begin position="444"/>
        <end position="581"/>
    </location>
</feature>
<gene>
    <name evidence="10" type="primary">glmS</name>
    <name evidence="10" type="ORF">COS81_00190</name>
</gene>
<dbReference type="GO" id="GO:0004360">
    <property type="term" value="F:glutamine-fructose-6-phosphate transaminase (isomerizing) activity"/>
    <property type="evidence" value="ECO:0007669"/>
    <property type="project" value="UniProtKB-EC"/>
</dbReference>
<dbReference type="GO" id="GO:0006487">
    <property type="term" value="P:protein N-linked glycosylation"/>
    <property type="evidence" value="ECO:0007669"/>
    <property type="project" value="TreeGrafter"/>
</dbReference>
<evidence type="ECO:0000256" key="5">
    <source>
        <dbReference type="ARBA" id="ARBA00022679"/>
    </source>
</evidence>
<keyword evidence="6" id="KW-0677">Repeat</keyword>
<dbReference type="InterPro" id="IPR035490">
    <property type="entry name" value="GlmS/FrlB_SIS"/>
</dbReference>
<dbReference type="PANTHER" id="PTHR10937">
    <property type="entry name" value="GLUCOSAMINE--FRUCTOSE-6-PHOSPHATE AMINOTRANSFERASE, ISOMERIZING"/>
    <property type="match status" value="1"/>
</dbReference>
<dbReference type="InterPro" id="IPR005855">
    <property type="entry name" value="GFAT"/>
</dbReference>
<dbReference type="PROSITE" id="PS51278">
    <property type="entry name" value="GATASE_TYPE_2"/>
    <property type="match status" value="1"/>
</dbReference>
<evidence type="ECO:0000256" key="4">
    <source>
        <dbReference type="ARBA" id="ARBA00022576"/>
    </source>
</evidence>
<dbReference type="GO" id="GO:0006047">
    <property type="term" value="P:UDP-N-acetylglucosamine metabolic process"/>
    <property type="evidence" value="ECO:0007669"/>
    <property type="project" value="TreeGrafter"/>
</dbReference>
<dbReference type="EC" id="2.6.1.16" evidence="2"/>
<dbReference type="PROSITE" id="PS51464">
    <property type="entry name" value="SIS"/>
    <property type="match status" value="2"/>
</dbReference>
<feature type="domain" description="SIS" evidence="9">
    <location>
        <begin position="278"/>
        <end position="417"/>
    </location>
</feature>
<dbReference type="InterPro" id="IPR035466">
    <property type="entry name" value="GlmS/AgaS_SIS"/>
</dbReference>
<evidence type="ECO:0000313" key="11">
    <source>
        <dbReference type="Proteomes" id="UP000229916"/>
    </source>
</evidence>
<evidence type="ECO:0000259" key="8">
    <source>
        <dbReference type="PROSITE" id="PS51278"/>
    </source>
</evidence>
<accession>A0A2M7APW2</accession>
<name>A0A2M7APW2_UNCKA</name>